<evidence type="ECO:0000313" key="3">
    <source>
        <dbReference type="Proteomes" id="UP001523550"/>
    </source>
</evidence>
<dbReference type="EMBL" id="JALJYF010000002">
    <property type="protein sequence ID" value="MCP1728420.1"/>
    <property type="molecule type" value="Genomic_DNA"/>
</dbReference>
<keyword evidence="1" id="KW-0732">Signal</keyword>
<dbReference type="InterPro" id="IPR045748">
    <property type="entry name" value="DcaP"/>
</dbReference>
<accession>A0ABT1GAR2</accession>
<dbReference type="SUPFAM" id="SSF56935">
    <property type="entry name" value="Porins"/>
    <property type="match status" value="1"/>
</dbReference>
<feature type="chain" id="PRO_5045484374" description="Porin" evidence="1">
    <location>
        <begin position="27"/>
        <end position="397"/>
    </location>
</feature>
<dbReference type="Pfam" id="PF19577">
    <property type="entry name" value="DcaP"/>
    <property type="match status" value="1"/>
</dbReference>
<keyword evidence="3" id="KW-1185">Reference proteome</keyword>
<dbReference type="RefSeq" id="WP_253450528.1">
    <property type="nucleotide sequence ID" value="NZ_JALJYF010000002.1"/>
</dbReference>
<organism evidence="2 3">
    <name type="scientific">Natronospira proteinivora</name>
    <dbReference type="NCBI Taxonomy" id="1807133"/>
    <lineage>
        <taxon>Bacteria</taxon>
        <taxon>Pseudomonadati</taxon>
        <taxon>Pseudomonadota</taxon>
        <taxon>Gammaproteobacteria</taxon>
        <taxon>Natronospirales</taxon>
        <taxon>Natronospiraceae</taxon>
        <taxon>Natronospira</taxon>
    </lineage>
</organism>
<evidence type="ECO:0000313" key="2">
    <source>
        <dbReference type="EMBL" id="MCP1728420.1"/>
    </source>
</evidence>
<reference evidence="2 3" key="1">
    <citation type="submission" date="2022-03" db="EMBL/GenBank/DDBJ databases">
        <title>Genomic Encyclopedia of Type Strains, Phase III (KMG-III): the genomes of soil and plant-associated and newly described type strains.</title>
        <authorList>
            <person name="Whitman W."/>
        </authorList>
    </citation>
    <scope>NUCLEOTIDE SEQUENCE [LARGE SCALE GENOMIC DNA]</scope>
    <source>
        <strain evidence="2 3">BSker1</strain>
    </source>
</reference>
<proteinExistence type="predicted"/>
<dbReference type="Proteomes" id="UP001523550">
    <property type="component" value="Unassembled WGS sequence"/>
</dbReference>
<sequence>MPSVRSASYSLLCLLFLAGWHSPLLAADDEATLHLANAHQLSYGGYLKLDVIASRYSEGRLPARSVGRDFYVPATIPVGGESAGVDTDMHIKETRFWLATDSQRADGPSVATYLEFDFTSGAPGGDERISNAYSPGIRHAYATTGNWLIGQTWTSFFKVEALAENLDFIGPTEGTVFVRQPQIRYQNGPWQFSMENPETTVTPHEGGDRLVTDTGVFPDMVARYNHSADWGSLSLSALLRDLAIDTDGERERQAAWGVSVGSRVTLSGDNDLRFMASHGDGIGRYLGLNASNDAVLDAQGRLQTIPVSAAFLSYRHHWHQDWRSNLTLSGQWIDNDTDLTGADNNISRRVASLNINLIHNLAEDLFAGVEYSHARRTLETGERGSMDRLQFSIRYDF</sequence>
<name>A0ABT1GAR2_9GAMM</name>
<gene>
    <name evidence="2" type="ORF">J2T60_002420</name>
</gene>
<evidence type="ECO:0000256" key="1">
    <source>
        <dbReference type="SAM" id="SignalP"/>
    </source>
</evidence>
<protein>
    <recommendedName>
        <fullName evidence="4">Porin</fullName>
    </recommendedName>
</protein>
<feature type="signal peptide" evidence="1">
    <location>
        <begin position="1"/>
        <end position="26"/>
    </location>
</feature>
<comment type="caution">
    <text evidence="2">The sequence shown here is derived from an EMBL/GenBank/DDBJ whole genome shotgun (WGS) entry which is preliminary data.</text>
</comment>
<evidence type="ECO:0008006" key="4">
    <source>
        <dbReference type="Google" id="ProtNLM"/>
    </source>
</evidence>